<dbReference type="Proteomes" id="UP000190935">
    <property type="component" value="Chromosome I"/>
</dbReference>
<sequence length="387" mass="43574">MRTLAMIKRVLQEMLRDKRTLAMMFIGPLLILTLMYFLFQSNNDQTADLAVRNVDSTLVNAVDNDNIKIHQVSSNDSAKKLIRTHDYAGVMTQKDDKLQLTLQNSNQIKSSILKKSLQAAQVKLKTHASMTALRDQKQAIQKLQQELTMVSKQAGISPGTQASMPKQQKNPARNYSVKTHYIYGDKDTNFFDTFLPIMMGFVVFFFVFLISGIALLRERTTGTLKRLLATPIKRGEIITGYLSGYGIFALVQTLLIVLYSTYVFKIQILGSIWYVLLINVLMAFVALTMGLFISTFAASEFQMMQFIPIVVIPQVFFSGIIPVDQMANWLQGIGHIMPLYYGANAMSDVVAKGVGFIQIWPNLLALLLLAGLFLILNLGAMRRYREV</sequence>
<gene>
    <name evidence="10" type="ORF">LAC1533_0165</name>
</gene>
<dbReference type="GeneID" id="95348269"/>
<feature type="transmembrane region" description="Helical" evidence="8">
    <location>
        <begin position="194"/>
        <end position="216"/>
    </location>
</feature>
<evidence type="ECO:0000256" key="8">
    <source>
        <dbReference type="SAM" id="Phobius"/>
    </source>
</evidence>
<feature type="transmembrane region" description="Helical" evidence="8">
    <location>
        <begin position="271"/>
        <end position="294"/>
    </location>
</feature>
<comment type="subcellular location">
    <subcellularLocation>
        <location evidence="1">Cell membrane</location>
        <topology evidence="1">Multi-pass membrane protein</topology>
    </subcellularLocation>
</comment>
<evidence type="ECO:0000256" key="3">
    <source>
        <dbReference type="ARBA" id="ARBA00022448"/>
    </source>
</evidence>
<feature type="transmembrane region" description="Helical" evidence="8">
    <location>
        <begin position="306"/>
        <end position="323"/>
    </location>
</feature>
<evidence type="ECO:0000256" key="5">
    <source>
        <dbReference type="ARBA" id="ARBA00022692"/>
    </source>
</evidence>
<dbReference type="KEGG" id="laca:LAC1533_0165"/>
<dbReference type="InterPro" id="IPR013525">
    <property type="entry name" value="ABC2_TM"/>
</dbReference>
<evidence type="ECO:0000256" key="7">
    <source>
        <dbReference type="ARBA" id="ARBA00023136"/>
    </source>
</evidence>
<dbReference type="InterPro" id="IPR047817">
    <property type="entry name" value="ABC2_TM_bact-type"/>
</dbReference>
<feature type="transmembrane region" description="Helical" evidence="8">
    <location>
        <begin position="237"/>
        <end position="259"/>
    </location>
</feature>
<dbReference type="GO" id="GO:0005886">
    <property type="term" value="C:plasma membrane"/>
    <property type="evidence" value="ECO:0007669"/>
    <property type="project" value="UniProtKB-SubCell"/>
</dbReference>
<dbReference type="PROSITE" id="PS51012">
    <property type="entry name" value="ABC_TM2"/>
    <property type="match status" value="1"/>
</dbReference>
<keyword evidence="5 8" id="KW-0812">Transmembrane</keyword>
<dbReference type="AlphaFoldDB" id="A0A1K1KL20"/>
<name>A0A1K1KL20_9LACO</name>
<evidence type="ECO:0000313" key="10">
    <source>
        <dbReference type="EMBL" id="SFV39585.1"/>
    </source>
</evidence>
<feature type="transmembrane region" description="Helical" evidence="8">
    <location>
        <begin position="359"/>
        <end position="380"/>
    </location>
</feature>
<protein>
    <submittedName>
        <fullName evidence="10">ABC transporter, permease protein</fullName>
    </submittedName>
</protein>
<keyword evidence="4" id="KW-1003">Cell membrane</keyword>
<dbReference type="Pfam" id="PF12698">
    <property type="entry name" value="ABC2_membrane_3"/>
    <property type="match status" value="1"/>
</dbReference>
<evidence type="ECO:0000259" key="9">
    <source>
        <dbReference type="PROSITE" id="PS51012"/>
    </source>
</evidence>
<keyword evidence="7 8" id="KW-0472">Membrane</keyword>
<dbReference type="RefSeq" id="WP_079578411.1">
    <property type="nucleotide sequence ID" value="NZ_LT630287.1"/>
</dbReference>
<evidence type="ECO:0000313" key="11">
    <source>
        <dbReference type="Proteomes" id="UP000190935"/>
    </source>
</evidence>
<evidence type="ECO:0000256" key="6">
    <source>
        <dbReference type="ARBA" id="ARBA00022989"/>
    </source>
</evidence>
<reference evidence="11" key="1">
    <citation type="submission" date="2016-11" db="EMBL/GenBank/DDBJ databases">
        <authorList>
            <person name="Papadimitriou K."/>
        </authorList>
    </citation>
    <scope>NUCLEOTIDE SEQUENCE [LARGE SCALE GENOMIC DNA]</scope>
    <source>
        <strain evidence="11">ACA-DC 1533</strain>
    </source>
</reference>
<dbReference type="EMBL" id="LT630287">
    <property type="protein sequence ID" value="SFV39585.1"/>
    <property type="molecule type" value="Genomic_DNA"/>
</dbReference>
<keyword evidence="3" id="KW-0813">Transport</keyword>
<evidence type="ECO:0000256" key="4">
    <source>
        <dbReference type="ARBA" id="ARBA00022475"/>
    </source>
</evidence>
<dbReference type="GO" id="GO:0140359">
    <property type="term" value="F:ABC-type transporter activity"/>
    <property type="evidence" value="ECO:0007669"/>
    <property type="project" value="InterPro"/>
</dbReference>
<accession>A0A1K1KL20</accession>
<dbReference type="PANTHER" id="PTHR30294">
    <property type="entry name" value="MEMBRANE COMPONENT OF ABC TRANSPORTER YHHJ-RELATED"/>
    <property type="match status" value="1"/>
</dbReference>
<feature type="domain" description="ABC transmembrane type-2" evidence="9">
    <location>
        <begin position="149"/>
        <end position="384"/>
    </location>
</feature>
<evidence type="ECO:0000256" key="1">
    <source>
        <dbReference type="ARBA" id="ARBA00004651"/>
    </source>
</evidence>
<keyword evidence="6 8" id="KW-1133">Transmembrane helix</keyword>
<proteinExistence type="inferred from homology"/>
<feature type="transmembrane region" description="Helical" evidence="8">
    <location>
        <begin position="21"/>
        <end position="39"/>
    </location>
</feature>
<dbReference type="InterPro" id="IPR051449">
    <property type="entry name" value="ABC-2_transporter_component"/>
</dbReference>
<evidence type="ECO:0000256" key="2">
    <source>
        <dbReference type="ARBA" id="ARBA00007783"/>
    </source>
</evidence>
<dbReference type="PANTHER" id="PTHR30294:SF38">
    <property type="entry name" value="TRANSPORT PERMEASE PROTEIN"/>
    <property type="match status" value="1"/>
</dbReference>
<comment type="similarity">
    <text evidence="2">Belongs to the ABC-2 integral membrane protein family.</text>
</comment>
<organism evidence="10 11">
    <name type="scientific">Ligilactobacillus acidipiscis</name>
    <dbReference type="NCBI Taxonomy" id="89059"/>
    <lineage>
        <taxon>Bacteria</taxon>
        <taxon>Bacillati</taxon>
        <taxon>Bacillota</taxon>
        <taxon>Bacilli</taxon>
        <taxon>Lactobacillales</taxon>
        <taxon>Lactobacillaceae</taxon>
        <taxon>Ligilactobacillus</taxon>
    </lineage>
</organism>